<keyword evidence="3" id="KW-0012">Acyltransferase</keyword>
<dbReference type="Pfam" id="PF00814">
    <property type="entry name" value="TsaD"/>
    <property type="match status" value="1"/>
</dbReference>
<dbReference type="InterPro" id="IPR000905">
    <property type="entry name" value="Gcp-like_dom"/>
</dbReference>
<dbReference type="NCBIfam" id="TIGR03725">
    <property type="entry name" value="T6A_YeaZ"/>
    <property type="match status" value="1"/>
</dbReference>
<keyword evidence="3" id="KW-0808">Transferase</keyword>
<dbReference type="SUPFAM" id="SSF53067">
    <property type="entry name" value="Actin-like ATPase domain"/>
    <property type="match status" value="2"/>
</dbReference>
<evidence type="ECO:0000313" key="3">
    <source>
        <dbReference type="EMBL" id="WPF24629.1"/>
    </source>
</evidence>
<evidence type="ECO:0000256" key="1">
    <source>
        <dbReference type="SAM" id="MobiDB-lite"/>
    </source>
</evidence>
<name>A0AAU0PWF8_9CORY</name>
<dbReference type="CDD" id="cd24032">
    <property type="entry name" value="ASKHA_NBD_TsaB"/>
    <property type="match status" value="1"/>
</dbReference>
<dbReference type="GO" id="GO:0061711">
    <property type="term" value="F:tRNA N(6)-L-threonylcarbamoyladenine synthase activity"/>
    <property type="evidence" value="ECO:0007669"/>
    <property type="project" value="UniProtKB-EC"/>
</dbReference>
<keyword evidence="4" id="KW-1185">Reference proteome</keyword>
<dbReference type="PANTHER" id="PTHR11735:SF11">
    <property type="entry name" value="TRNA THREONYLCARBAMOYLADENOSINE BIOSYNTHESIS PROTEIN TSAB"/>
    <property type="match status" value="1"/>
</dbReference>
<feature type="compositionally biased region" description="Low complexity" evidence="1">
    <location>
        <begin position="240"/>
        <end position="249"/>
    </location>
</feature>
<dbReference type="KEGG" id="cpsk:Q0N40_08835"/>
<dbReference type="RefSeq" id="WP_221924279.1">
    <property type="nucleotide sequence ID" value="NZ_CP137757.1"/>
</dbReference>
<feature type="region of interest" description="Disordered" evidence="1">
    <location>
        <begin position="218"/>
        <end position="249"/>
    </location>
</feature>
<gene>
    <name evidence="3" type="primary">tsaB</name>
    <name evidence="3" type="ORF">Q0N40_08835</name>
</gene>
<dbReference type="EMBL" id="CP137757">
    <property type="protein sequence ID" value="WPF24629.1"/>
    <property type="molecule type" value="Genomic_DNA"/>
</dbReference>
<dbReference type="AlphaFoldDB" id="A0AAU0PWF8"/>
<dbReference type="InterPro" id="IPR022496">
    <property type="entry name" value="T6A_TsaB"/>
</dbReference>
<accession>A0AAU0PWF8</accession>
<protein>
    <submittedName>
        <fullName evidence="3">tRNA (Adenosine(37)-N6)-threonylcarbamoyltransferase complex dimerization subunit type 1 TsaB</fullName>
        <ecNumber evidence="3">2.3.1.234</ecNumber>
    </submittedName>
</protein>
<reference evidence="3 4" key="1">
    <citation type="submission" date="2023-10" db="EMBL/GenBank/DDBJ databases">
        <title>complete genome sequence of Corynebacterium pseudokroppenstedtii P15-C1.</title>
        <authorList>
            <person name="Bruggemann H."/>
            <person name="Poehlein A."/>
        </authorList>
    </citation>
    <scope>NUCLEOTIDE SEQUENCE [LARGE SCALE GENOMIC DNA]</scope>
    <source>
        <strain evidence="3 4">P15_C1</strain>
    </source>
</reference>
<dbReference type="Gene3D" id="3.30.420.40">
    <property type="match status" value="2"/>
</dbReference>
<feature type="region of interest" description="Disordered" evidence="1">
    <location>
        <begin position="257"/>
        <end position="276"/>
    </location>
</feature>
<dbReference type="Proteomes" id="UP001174314">
    <property type="component" value="Chromosome"/>
</dbReference>
<dbReference type="PANTHER" id="PTHR11735">
    <property type="entry name" value="TRNA N6-ADENOSINE THREONYLCARBAMOYLTRANSFERASE"/>
    <property type="match status" value="1"/>
</dbReference>
<dbReference type="GO" id="GO:0005829">
    <property type="term" value="C:cytosol"/>
    <property type="evidence" value="ECO:0007669"/>
    <property type="project" value="TreeGrafter"/>
</dbReference>
<evidence type="ECO:0000313" key="4">
    <source>
        <dbReference type="Proteomes" id="UP001174314"/>
    </source>
</evidence>
<evidence type="ECO:0000259" key="2">
    <source>
        <dbReference type="Pfam" id="PF00814"/>
    </source>
</evidence>
<organism evidence="3 4">
    <name type="scientific">Corynebacterium pseudokroppenstedtii</name>
    <dbReference type="NCBI Taxonomy" id="2804917"/>
    <lineage>
        <taxon>Bacteria</taxon>
        <taxon>Bacillati</taxon>
        <taxon>Actinomycetota</taxon>
        <taxon>Actinomycetes</taxon>
        <taxon>Mycobacteriales</taxon>
        <taxon>Corynebacteriaceae</taxon>
        <taxon>Corynebacterium</taxon>
    </lineage>
</organism>
<proteinExistence type="predicted"/>
<sequence length="293" mass="31592">MLVLVIDTATPYVTAGLVDVTSRDVIRARSYRSVRDSRAHNEVLTPFIMECCDEVGVIPSDLDAVVVGVGPGPFTGLRVGMATAAAFGDALDIPVIGVCSLDGLAWNAVADATQHEGETIIVATDARRREVYWATYRISDGHPVRVTEPEVTRPTDVDVSEAADVPAPQPRLAVVSDSVADALLSSVTSVNQSVDAQPDIVNFVRAALDHPMNLDRANLDRAKNVDDSADSESGSDHNVLFPQQPDLQPLRPLYLRRPDAVPPKAKPVSPAISEEAITRARQLREQMTADRDE</sequence>
<dbReference type="GO" id="GO:0002949">
    <property type="term" value="P:tRNA threonylcarbamoyladenosine modification"/>
    <property type="evidence" value="ECO:0007669"/>
    <property type="project" value="InterPro"/>
</dbReference>
<dbReference type="InterPro" id="IPR043129">
    <property type="entry name" value="ATPase_NBD"/>
</dbReference>
<feature type="domain" description="Gcp-like" evidence="2">
    <location>
        <begin position="37"/>
        <end position="157"/>
    </location>
</feature>
<dbReference type="EC" id="2.3.1.234" evidence="3"/>